<evidence type="ECO:0000256" key="7">
    <source>
        <dbReference type="ARBA" id="ARBA00038040"/>
    </source>
</evidence>
<evidence type="ECO:0000313" key="12">
    <source>
        <dbReference type="Proteomes" id="UP000649617"/>
    </source>
</evidence>
<feature type="region of interest" description="Disordered" evidence="9">
    <location>
        <begin position="1"/>
        <end position="25"/>
    </location>
</feature>
<dbReference type="InterPro" id="IPR011709">
    <property type="entry name" value="DEAD-box_helicase_OB_fold"/>
</dbReference>
<dbReference type="AlphaFoldDB" id="A0A812N9I3"/>
<feature type="compositionally biased region" description="Polar residues" evidence="9">
    <location>
        <begin position="1"/>
        <end position="12"/>
    </location>
</feature>
<keyword evidence="6" id="KW-0539">Nucleus</keyword>
<keyword evidence="3" id="KW-0378">Hydrolase</keyword>
<dbReference type="GO" id="GO:0000398">
    <property type="term" value="P:mRNA splicing, via spliceosome"/>
    <property type="evidence" value="ECO:0007669"/>
    <property type="project" value="UniProtKB-ARBA"/>
</dbReference>
<feature type="compositionally biased region" description="Basic and acidic residues" evidence="9">
    <location>
        <begin position="370"/>
        <end position="396"/>
    </location>
</feature>
<keyword evidence="8" id="KW-0175">Coiled coil</keyword>
<dbReference type="PANTHER" id="PTHR18934">
    <property type="entry name" value="ATP-DEPENDENT RNA HELICASE"/>
    <property type="match status" value="1"/>
</dbReference>
<dbReference type="PANTHER" id="PTHR18934:SF91">
    <property type="entry name" value="PRE-MRNA-SPLICING FACTOR ATP-DEPENDENT RNA HELICASE PRP16"/>
    <property type="match status" value="1"/>
</dbReference>
<dbReference type="GO" id="GO:0016787">
    <property type="term" value="F:hydrolase activity"/>
    <property type="evidence" value="ECO:0007669"/>
    <property type="project" value="UniProtKB-KW"/>
</dbReference>
<evidence type="ECO:0000256" key="9">
    <source>
        <dbReference type="SAM" id="MobiDB-lite"/>
    </source>
</evidence>
<accession>A0A812N9I3</accession>
<dbReference type="PROSITE" id="PS51194">
    <property type="entry name" value="HELICASE_CTER"/>
    <property type="match status" value="1"/>
</dbReference>
<comment type="caution">
    <text evidence="11">The sequence shown here is derived from an EMBL/GenBank/DDBJ whole genome shotgun (WGS) entry which is preliminary data.</text>
</comment>
<evidence type="ECO:0000256" key="3">
    <source>
        <dbReference type="ARBA" id="ARBA00022801"/>
    </source>
</evidence>
<feature type="coiled-coil region" evidence="8">
    <location>
        <begin position="331"/>
        <end position="358"/>
    </location>
</feature>
<evidence type="ECO:0000256" key="4">
    <source>
        <dbReference type="ARBA" id="ARBA00022806"/>
    </source>
</evidence>
<dbReference type="InterPro" id="IPR001650">
    <property type="entry name" value="Helicase_C-like"/>
</dbReference>
<dbReference type="SUPFAM" id="SSF52540">
    <property type="entry name" value="P-loop containing nucleoside triphosphate hydrolases"/>
    <property type="match status" value="1"/>
</dbReference>
<dbReference type="InterPro" id="IPR048333">
    <property type="entry name" value="HA2_WH"/>
</dbReference>
<feature type="region of interest" description="Disordered" evidence="9">
    <location>
        <begin position="369"/>
        <end position="436"/>
    </location>
</feature>
<keyword evidence="5" id="KW-0067">ATP-binding</keyword>
<dbReference type="EMBL" id="CAJNIZ010010747">
    <property type="protein sequence ID" value="CAE7305557.1"/>
    <property type="molecule type" value="Genomic_DNA"/>
</dbReference>
<evidence type="ECO:0000256" key="8">
    <source>
        <dbReference type="SAM" id="Coils"/>
    </source>
</evidence>
<dbReference type="GO" id="GO:0003723">
    <property type="term" value="F:RNA binding"/>
    <property type="evidence" value="ECO:0007669"/>
    <property type="project" value="TreeGrafter"/>
</dbReference>
<evidence type="ECO:0000256" key="6">
    <source>
        <dbReference type="ARBA" id="ARBA00023242"/>
    </source>
</evidence>
<dbReference type="FunFam" id="3.40.50.300:FF:003016">
    <property type="entry name" value="DEAH-box helicase 9"/>
    <property type="match status" value="1"/>
</dbReference>
<keyword evidence="2" id="KW-0547">Nucleotide-binding</keyword>
<dbReference type="GO" id="GO:0005524">
    <property type="term" value="F:ATP binding"/>
    <property type="evidence" value="ECO:0007669"/>
    <property type="project" value="UniProtKB-KW"/>
</dbReference>
<dbReference type="Pfam" id="PF04408">
    <property type="entry name" value="WHD_HA2"/>
    <property type="match status" value="1"/>
</dbReference>
<evidence type="ECO:0000256" key="2">
    <source>
        <dbReference type="ARBA" id="ARBA00022741"/>
    </source>
</evidence>
<dbReference type="SMART" id="SM00847">
    <property type="entry name" value="HA2"/>
    <property type="match status" value="1"/>
</dbReference>
<dbReference type="Pfam" id="PF21010">
    <property type="entry name" value="HA2_C"/>
    <property type="match status" value="1"/>
</dbReference>
<dbReference type="InterPro" id="IPR007502">
    <property type="entry name" value="Helicase-assoc_dom"/>
</dbReference>
<gene>
    <name evidence="11" type="primary">DHX38</name>
    <name evidence="11" type="ORF">SPIL2461_LOCUS6906</name>
</gene>
<proteinExistence type="inferred from homology"/>
<keyword evidence="12" id="KW-1185">Reference proteome</keyword>
<feature type="compositionally biased region" description="Basic residues" evidence="9">
    <location>
        <begin position="416"/>
        <end position="428"/>
    </location>
</feature>
<evidence type="ECO:0000256" key="5">
    <source>
        <dbReference type="ARBA" id="ARBA00022840"/>
    </source>
</evidence>
<evidence type="ECO:0000256" key="1">
    <source>
        <dbReference type="ARBA" id="ARBA00004123"/>
    </source>
</evidence>
<comment type="similarity">
    <text evidence="7">Belongs to the DEAD box helicase family. DEAH subfamily. PRP16 sub-subfamily.</text>
</comment>
<protein>
    <submittedName>
        <fullName evidence="11">DHX38 protein</fullName>
    </submittedName>
</protein>
<keyword evidence="4" id="KW-0347">Helicase</keyword>
<dbReference type="Proteomes" id="UP000649617">
    <property type="component" value="Unassembled WGS sequence"/>
</dbReference>
<sequence>MGMDSLQVTPISQANANQRRGRAGRTGPGACWRLYTESAFVSEMLQMTIPEIQRTNLANVVLLLKSMGIKDLLSFGFMDPPPQDTILNSLFQLWMLGALDNLGDITSLGNKMAQFPLDPPLSKMLIVGEELGCSEEIMTVVSMLSVPSIFFRPKDRADESDAAREKFFVPESDHLTFLNVYQQWAHNGYSARWCGDHFVHQKSLKKVREVRGQLEEIMQQQRLQINSIGTDWDIVRKAICAGYFHNASKLRGIGEYVNLRSRIPANLHPTSSLYGLGYTPDYVVYHEVMYTVKEYMQTVTAVDPYWLAELGPMFFSVKESSSDFHAKQRQEQEERRQMEYQQKLRDDLERQAKQEEAEALVRSGGQVVEVGKKRAPRDNLRKLKSSDAIEQEERPKGKVSGPSVVGNDSDSDSAAAKRRRAAGRKPRVRSAWAAAG</sequence>
<name>A0A812N9I3_SYMPI</name>
<feature type="domain" description="Helicase C-terminal" evidence="10">
    <location>
        <begin position="1"/>
        <end position="68"/>
    </location>
</feature>
<dbReference type="FunFam" id="1.20.120.1080:FF:000018">
    <property type="entry name" value="Pre-mRNA-splicing factor ATP-dependent RNA helicase prp16"/>
    <property type="match status" value="1"/>
</dbReference>
<comment type="subcellular location">
    <subcellularLocation>
        <location evidence="1">Nucleus</location>
    </subcellularLocation>
</comment>
<evidence type="ECO:0000313" key="11">
    <source>
        <dbReference type="EMBL" id="CAE7305557.1"/>
    </source>
</evidence>
<dbReference type="GO" id="GO:0005634">
    <property type="term" value="C:nucleus"/>
    <property type="evidence" value="ECO:0007669"/>
    <property type="project" value="UniProtKB-SubCell"/>
</dbReference>
<dbReference type="OrthoDB" id="422767at2759"/>
<dbReference type="Pfam" id="PF07717">
    <property type="entry name" value="OB_NTP_bind"/>
    <property type="match status" value="1"/>
</dbReference>
<organism evidence="11 12">
    <name type="scientific">Symbiodinium pilosum</name>
    <name type="common">Dinoflagellate</name>
    <dbReference type="NCBI Taxonomy" id="2952"/>
    <lineage>
        <taxon>Eukaryota</taxon>
        <taxon>Sar</taxon>
        <taxon>Alveolata</taxon>
        <taxon>Dinophyceae</taxon>
        <taxon>Suessiales</taxon>
        <taxon>Symbiodiniaceae</taxon>
        <taxon>Symbiodinium</taxon>
    </lineage>
</organism>
<dbReference type="Gene3D" id="3.40.50.300">
    <property type="entry name" value="P-loop containing nucleotide triphosphate hydrolases"/>
    <property type="match status" value="1"/>
</dbReference>
<evidence type="ECO:0000259" key="10">
    <source>
        <dbReference type="PROSITE" id="PS51194"/>
    </source>
</evidence>
<dbReference type="GO" id="GO:0004386">
    <property type="term" value="F:helicase activity"/>
    <property type="evidence" value="ECO:0007669"/>
    <property type="project" value="UniProtKB-KW"/>
</dbReference>
<reference evidence="11" key="1">
    <citation type="submission" date="2021-02" db="EMBL/GenBank/DDBJ databases">
        <authorList>
            <person name="Dougan E. K."/>
            <person name="Rhodes N."/>
            <person name="Thang M."/>
            <person name="Chan C."/>
        </authorList>
    </citation>
    <scope>NUCLEOTIDE SEQUENCE</scope>
</reference>
<dbReference type="Gene3D" id="1.20.120.1080">
    <property type="match status" value="1"/>
</dbReference>
<feature type="compositionally biased region" description="Low complexity" evidence="9">
    <location>
        <begin position="400"/>
        <end position="414"/>
    </location>
</feature>
<dbReference type="InterPro" id="IPR027417">
    <property type="entry name" value="P-loop_NTPase"/>
</dbReference>